<name>A0A6M3ZRV7_9BURK</name>
<organism evidence="1 2">
    <name type="scientific">Herbaspirillum rubrisubalbicans Os34</name>
    <dbReference type="NCBI Taxonomy" id="1235827"/>
    <lineage>
        <taxon>Bacteria</taxon>
        <taxon>Pseudomonadati</taxon>
        <taxon>Pseudomonadota</taxon>
        <taxon>Betaproteobacteria</taxon>
        <taxon>Burkholderiales</taxon>
        <taxon>Oxalobacteraceae</taxon>
        <taxon>Herbaspirillum</taxon>
    </lineage>
</organism>
<dbReference type="EMBL" id="CP008956">
    <property type="protein sequence ID" value="QJQ01349.1"/>
    <property type="molecule type" value="Genomic_DNA"/>
</dbReference>
<reference evidence="1 2" key="1">
    <citation type="journal article" date="2012" name="J. Bacteriol.">
        <title>Genome sequence of the pathogenic Herbaspirillum seropedicae strain Os34, isolated from rice roots.</title>
        <authorList>
            <person name="Ye W."/>
            <person name="Ye S."/>
            <person name="Liu J."/>
            <person name="Chang S."/>
            <person name="Chen M."/>
            <person name="Zhu B."/>
            <person name="Guo L."/>
            <person name="An Q."/>
        </authorList>
    </citation>
    <scope>NUCLEOTIDE SEQUENCE [LARGE SCALE GENOMIC DNA]</scope>
    <source>
        <strain evidence="1 2">Os34</strain>
    </source>
</reference>
<sequence length="77" mass="9090">MAEIAWSDERNKNEPNKVREFRKSLMKCPVVSQIFDPWYLDTNSKDKNAPIQNMQITDNEKTHVRHFDITILASEIL</sequence>
<dbReference type="AlphaFoldDB" id="A0A6M3ZRV7"/>
<gene>
    <name evidence="1" type="ORF">C798_14215</name>
</gene>
<evidence type="ECO:0000313" key="1">
    <source>
        <dbReference type="EMBL" id="QJQ01349.1"/>
    </source>
</evidence>
<evidence type="ECO:0000313" key="2">
    <source>
        <dbReference type="Proteomes" id="UP000501648"/>
    </source>
</evidence>
<dbReference type="Proteomes" id="UP000501648">
    <property type="component" value="Chromosome"/>
</dbReference>
<proteinExistence type="predicted"/>
<accession>A0A6M3ZRV7</accession>
<protein>
    <submittedName>
        <fullName evidence="1">Uncharacterized protein</fullName>
    </submittedName>
</protein>